<dbReference type="SUPFAM" id="SSF47413">
    <property type="entry name" value="lambda repressor-like DNA-binding domains"/>
    <property type="match status" value="1"/>
</dbReference>
<protein>
    <submittedName>
        <fullName evidence="3">Helix-turn-helix protein</fullName>
    </submittedName>
</protein>
<keyword evidence="4" id="KW-1185">Reference proteome</keyword>
<dbReference type="InterPro" id="IPR010982">
    <property type="entry name" value="Lambda_DNA-bd_dom_sf"/>
</dbReference>
<dbReference type="GO" id="GO:0003677">
    <property type="term" value="F:DNA binding"/>
    <property type="evidence" value="ECO:0007669"/>
    <property type="project" value="InterPro"/>
</dbReference>
<dbReference type="InterPro" id="IPR001387">
    <property type="entry name" value="Cro/C1-type_HTH"/>
</dbReference>
<sequence>MDGKILKKKLQLLDIQLNEVAKRLDISPQNLQNRFKSKEITLDFLIEISKSVNVSVYYFIKGTIYENDFLQPDNHTLKEPESEFLINKGSVVDAKNQTIEILEREVEDLRNDKDFLKKIIDAKIEFGKNTDSASDN</sequence>
<dbReference type="OrthoDB" id="1361937at2"/>
<dbReference type="PROSITE" id="PS50943">
    <property type="entry name" value="HTH_CROC1"/>
    <property type="match status" value="1"/>
</dbReference>
<dbReference type="Pfam" id="PF01381">
    <property type="entry name" value="HTH_3"/>
    <property type="match status" value="1"/>
</dbReference>
<gene>
    <name evidence="3" type="ORF">CLV94_2574</name>
</gene>
<comment type="caution">
    <text evidence="3">The sequence shown here is derived from an EMBL/GenBank/DDBJ whole genome shotgun (WGS) entry which is preliminary data.</text>
</comment>
<accession>A0A495MCG4</accession>
<dbReference type="AlphaFoldDB" id="A0A495MCG4"/>
<dbReference type="Gene3D" id="1.10.260.40">
    <property type="entry name" value="lambda repressor-like DNA-binding domains"/>
    <property type="match status" value="1"/>
</dbReference>
<keyword evidence="1" id="KW-0175">Coiled coil</keyword>
<feature type="coiled-coil region" evidence="1">
    <location>
        <begin position="92"/>
        <end position="119"/>
    </location>
</feature>
<dbReference type="EMBL" id="RBLC01000003">
    <property type="protein sequence ID" value="RKS21939.1"/>
    <property type="molecule type" value="Genomic_DNA"/>
</dbReference>
<organism evidence="3 4">
    <name type="scientific">Flavobacterium endophyticum</name>
    <dbReference type="NCBI Taxonomy" id="1540163"/>
    <lineage>
        <taxon>Bacteria</taxon>
        <taxon>Pseudomonadati</taxon>
        <taxon>Bacteroidota</taxon>
        <taxon>Flavobacteriia</taxon>
        <taxon>Flavobacteriales</taxon>
        <taxon>Flavobacteriaceae</taxon>
        <taxon>Flavobacterium</taxon>
    </lineage>
</organism>
<name>A0A495MCG4_9FLAO</name>
<evidence type="ECO:0000313" key="3">
    <source>
        <dbReference type="EMBL" id="RKS21939.1"/>
    </source>
</evidence>
<feature type="domain" description="HTH cro/C1-type" evidence="2">
    <location>
        <begin position="6"/>
        <end position="59"/>
    </location>
</feature>
<evidence type="ECO:0000256" key="1">
    <source>
        <dbReference type="SAM" id="Coils"/>
    </source>
</evidence>
<evidence type="ECO:0000259" key="2">
    <source>
        <dbReference type="PROSITE" id="PS50943"/>
    </source>
</evidence>
<dbReference type="Proteomes" id="UP000277579">
    <property type="component" value="Unassembled WGS sequence"/>
</dbReference>
<proteinExistence type="predicted"/>
<evidence type="ECO:0000313" key="4">
    <source>
        <dbReference type="Proteomes" id="UP000277579"/>
    </source>
</evidence>
<dbReference type="RefSeq" id="WP_121376863.1">
    <property type="nucleotide sequence ID" value="NZ_RBLC01000003.1"/>
</dbReference>
<reference evidence="3 4" key="1">
    <citation type="submission" date="2018-10" db="EMBL/GenBank/DDBJ databases">
        <title>Genomic Encyclopedia of Archaeal and Bacterial Type Strains, Phase II (KMG-II): from individual species to whole genera.</title>
        <authorList>
            <person name="Goeker M."/>
        </authorList>
    </citation>
    <scope>NUCLEOTIDE SEQUENCE [LARGE SCALE GENOMIC DNA]</scope>
    <source>
        <strain evidence="3 4">DSM 29537</strain>
    </source>
</reference>